<protein>
    <recommendedName>
        <fullName evidence="1">DinB-like domain-containing protein</fullName>
    </recommendedName>
</protein>
<reference evidence="2 3" key="1">
    <citation type="submission" date="2021-03" db="EMBL/GenBank/DDBJ databases">
        <title>Genomic Encyclopedia of Type Strains, Phase IV (KMG-IV): sequencing the most valuable type-strain genomes for metagenomic binning, comparative biology and taxonomic classification.</title>
        <authorList>
            <person name="Goeker M."/>
        </authorList>
    </citation>
    <scope>NUCLEOTIDE SEQUENCE [LARGE SCALE GENOMIC DNA]</scope>
    <source>
        <strain evidence="2 3">DSM 101953</strain>
    </source>
</reference>
<name>A0ABS4NJU4_9BACL</name>
<dbReference type="SUPFAM" id="SSF109854">
    <property type="entry name" value="DinB/YfiT-like putative metalloenzymes"/>
    <property type="match status" value="1"/>
</dbReference>
<proteinExistence type="predicted"/>
<dbReference type="Gene3D" id="1.20.120.450">
    <property type="entry name" value="dinb family like domain"/>
    <property type="match status" value="1"/>
</dbReference>
<dbReference type="InterPro" id="IPR034660">
    <property type="entry name" value="DinB/YfiT-like"/>
</dbReference>
<evidence type="ECO:0000313" key="2">
    <source>
        <dbReference type="EMBL" id="MBP2110306.1"/>
    </source>
</evidence>
<accession>A0ABS4NJU4</accession>
<feature type="domain" description="DinB-like" evidence="1">
    <location>
        <begin position="17"/>
        <end position="176"/>
    </location>
</feature>
<evidence type="ECO:0000259" key="1">
    <source>
        <dbReference type="Pfam" id="PF12867"/>
    </source>
</evidence>
<dbReference type="EMBL" id="JAGGLV010000001">
    <property type="protein sequence ID" value="MBP2110306.1"/>
    <property type="molecule type" value="Genomic_DNA"/>
</dbReference>
<comment type="caution">
    <text evidence="2">The sequence shown here is derived from an EMBL/GenBank/DDBJ whole genome shotgun (WGS) entry which is preliminary data.</text>
</comment>
<dbReference type="InterPro" id="IPR024775">
    <property type="entry name" value="DinB-like"/>
</dbReference>
<organism evidence="2 3">
    <name type="scientific">Paenibacillus silagei</name>
    <dbReference type="NCBI Taxonomy" id="1670801"/>
    <lineage>
        <taxon>Bacteria</taxon>
        <taxon>Bacillati</taxon>
        <taxon>Bacillota</taxon>
        <taxon>Bacilli</taxon>
        <taxon>Bacillales</taxon>
        <taxon>Paenibacillaceae</taxon>
        <taxon>Paenibacillus</taxon>
    </lineage>
</organism>
<evidence type="ECO:0000313" key="3">
    <source>
        <dbReference type="Proteomes" id="UP000773462"/>
    </source>
</evidence>
<gene>
    <name evidence="2" type="ORF">J2Z70_000445</name>
</gene>
<keyword evidence="3" id="KW-1185">Reference proteome</keyword>
<dbReference type="Pfam" id="PF12867">
    <property type="entry name" value="DinB_2"/>
    <property type="match status" value="1"/>
</dbReference>
<sequence length="188" mass="21289">MNKNMNMNMKTTEALQQFEKTAHHYLMELDIFSMEQLLRQPAEGEWSLGQMVQHLIQSALYMQLRNIDQCLAGNGEAAGNEAEMTPDGKAIFAGGSFPPVRVHVPPSPQYTPVQPESKEQLIQGLHTVMDRMRETLPKLAQAPEHSTVPHPRFGPLNAAEWYLLIEMHYRHHLLQLDRLKDAIGAGVQ</sequence>
<dbReference type="Proteomes" id="UP000773462">
    <property type="component" value="Unassembled WGS sequence"/>
</dbReference>